<dbReference type="SUPFAM" id="SSF56059">
    <property type="entry name" value="Glutathione synthetase ATP-binding domain-like"/>
    <property type="match status" value="1"/>
</dbReference>
<dbReference type="EMBL" id="AP018558">
    <property type="protein sequence ID" value="BBD77745.1"/>
    <property type="molecule type" value="Genomic_DNA"/>
</dbReference>
<sequence>MTFINKSICFLVFSGYNERAVWALCRFFSERKISFYIVARDKYDRLIYSPWSERIVLVRYNKDLNIKIFKKIVERIKIKEKVDKIIYCPTTEFLNKFVLDNREELEYLDINVPLPERKTYSLLTNKISNTAFFEKIGIESPKIYSLKDAILLEKCVFKPRKNIVNNRTLYPIICLTKKDIYESRKKINEKIWFVQEFIKGQSLYLCMYVRKNGLFCYFWQANLLQQPNGKSIVLARSIDSPKVVSENLIADSLHQLGFYGPIMIEFIIDESGVPKFIEANPRFWGPLQLAIDTCPQIINNFIFESIEGEDSYTDADELCSPLKINWYAWHDEIVKNLSILKRYPLVNDLTDEEIIKISQYWDVYSGTKYNR</sequence>
<evidence type="ECO:0008006" key="3">
    <source>
        <dbReference type="Google" id="ProtNLM"/>
    </source>
</evidence>
<evidence type="ECO:0000313" key="1">
    <source>
        <dbReference type="EMBL" id="BBD77745.1"/>
    </source>
</evidence>
<dbReference type="Gene3D" id="3.30.470.20">
    <property type="entry name" value="ATP-grasp fold, B domain"/>
    <property type="match status" value="1"/>
</dbReference>
<accession>A0A2Z6DZT3</accession>
<dbReference type="Proteomes" id="UP000262004">
    <property type="component" value="Chromosome"/>
</dbReference>
<reference evidence="1 2" key="1">
    <citation type="submission" date="2018-04" db="EMBL/GenBank/DDBJ databases">
        <title>Complete genome sequence of Hydrogenophilus thermoluteolus TH-1.</title>
        <authorList>
            <person name="Arai H."/>
        </authorList>
    </citation>
    <scope>NUCLEOTIDE SEQUENCE [LARGE SCALE GENOMIC DNA]</scope>
    <source>
        <strain evidence="1 2">TH-1</strain>
    </source>
</reference>
<dbReference type="KEGG" id="htl:HPTL_1483"/>
<protein>
    <recommendedName>
        <fullName evidence="3">ATP-grasp domain-containing protein</fullName>
    </recommendedName>
</protein>
<name>A0A2Z6DZT3_HYDTE</name>
<gene>
    <name evidence="1" type="ORF">HPTL_1483</name>
</gene>
<organism evidence="1 2">
    <name type="scientific">Hydrogenophilus thermoluteolus</name>
    <name type="common">Pseudomonas hydrogenothermophila</name>
    <dbReference type="NCBI Taxonomy" id="297"/>
    <lineage>
        <taxon>Bacteria</taxon>
        <taxon>Pseudomonadati</taxon>
        <taxon>Pseudomonadota</taxon>
        <taxon>Hydrogenophilia</taxon>
        <taxon>Hydrogenophilales</taxon>
        <taxon>Hydrogenophilaceae</taxon>
        <taxon>Hydrogenophilus</taxon>
    </lineage>
</organism>
<evidence type="ECO:0000313" key="2">
    <source>
        <dbReference type="Proteomes" id="UP000262004"/>
    </source>
</evidence>
<dbReference type="RefSeq" id="WP_145981802.1">
    <property type="nucleotide sequence ID" value="NZ_AP018558.1"/>
</dbReference>
<proteinExistence type="predicted"/>
<keyword evidence="2" id="KW-1185">Reference proteome</keyword>
<dbReference type="AlphaFoldDB" id="A0A2Z6DZT3"/>